<dbReference type="SUPFAM" id="SSF54373">
    <property type="entry name" value="FAD-linked reductases, C-terminal domain"/>
    <property type="match status" value="1"/>
</dbReference>
<organism evidence="8 9">
    <name type="scientific">Mycena maculata</name>
    <dbReference type="NCBI Taxonomy" id="230809"/>
    <lineage>
        <taxon>Eukaryota</taxon>
        <taxon>Fungi</taxon>
        <taxon>Dikarya</taxon>
        <taxon>Basidiomycota</taxon>
        <taxon>Agaricomycotina</taxon>
        <taxon>Agaricomycetes</taxon>
        <taxon>Agaricomycetidae</taxon>
        <taxon>Agaricales</taxon>
        <taxon>Marasmiineae</taxon>
        <taxon>Mycenaceae</taxon>
        <taxon>Mycena</taxon>
    </lineage>
</organism>
<dbReference type="EMBL" id="JARJLG010000009">
    <property type="protein sequence ID" value="KAJ7777981.1"/>
    <property type="molecule type" value="Genomic_DNA"/>
</dbReference>
<dbReference type="Gene3D" id="3.50.50.60">
    <property type="entry name" value="FAD/NAD(P)-binding domain"/>
    <property type="match status" value="1"/>
</dbReference>
<evidence type="ECO:0000313" key="8">
    <source>
        <dbReference type="EMBL" id="KAJ7777981.1"/>
    </source>
</evidence>
<feature type="domain" description="FAD-binding" evidence="7">
    <location>
        <begin position="316"/>
        <end position="376"/>
    </location>
</feature>
<dbReference type="InterPro" id="IPR036188">
    <property type="entry name" value="FAD/NAD-bd_sf"/>
</dbReference>
<dbReference type="FunFam" id="3.50.50.60:FF:000115">
    <property type="entry name" value="Salicylate hydroxylase, putative"/>
    <property type="match status" value="1"/>
</dbReference>
<dbReference type="Pfam" id="PF01494">
    <property type="entry name" value="FAD_binding_3"/>
    <property type="match status" value="2"/>
</dbReference>
<proteinExistence type="inferred from homology"/>
<keyword evidence="9" id="KW-1185">Reference proteome</keyword>
<name>A0AAD7NWD4_9AGAR</name>
<evidence type="ECO:0000256" key="5">
    <source>
        <dbReference type="ARBA" id="ARBA00023033"/>
    </source>
</evidence>
<evidence type="ECO:0000256" key="2">
    <source>
        <dbReference type="ARBA" id="ARBA00022630"/>
    </source>
</evidence>
<dbReference type="PANTHER" id="PTHR13789">
    <property type="entry name" value="MONOOXYGENASE"/>
    <property type="match status" value="1"/>
</dbReference>
<keyword evidence="5" id="KW-0503">Monooxygenase</keyword>
<evidence type="ECO:0000256" key="1">
    <source>
        <dbReference type="ARBA" id="ARBA00007992"/>
    </source>
</evidence>
<comment type="caution">
    <text evidence="8">The sequence shown here is derived from an EMBL/GenBank/DDBJ whole genome shotgun (WGS) entry which is preliminary data.</text>
</comment>
<keyword evidence="4" id="KW-0560">Oxidoreductase</keyword>
<keyword evidence="3" id="KW-0274">FAD</keyword>
<evidence type="ECO:0000256" key="6">
    <source>
        <dbReference type="SAM" id="MobiDB-lite"/>
    </source>
</evidence>
<dbReference type="InterPro" id="IPR050493">
    <property type="entry name" value="FAD-dep_Monooxygenase_BioMet"/>
</dbReference>
<feature type="domain" description="FAD-binding" evidence="7">
    <location>
        <begin position="33"/>
        <end position="192"/>
    </location>
</feature>
<dbReference type="SUPFAM" id="SSF51905">
    <property type="entry name" value="FAD/NAD(P)-binding domain"/>
    <property type="match status" value="1"/>
</dbReference>
<gene>
    <name evidence="8" type="ORF">DFH07DRAFT_796882</name>
</gene>
<dbReference type="GO" id="GO:0071949">
    <property type="term" value="F:FAD binding"/>
    <property type="evidence" value="ECO:0007669"/>
    <property type="project" value="InterPro"/>
</dbReference>
<feature type="region of interest" description="Disordered" evidence="6">
    <location>
        <begin position="1"/>
        <end position="20"/>
    </location>
</feature>
<dbReference type="PANTHER" id="PTHR13789:SF147">
    <property type="entry name" value="PUTATIVE (AFU_ORTHOLOGUE AFUA_2G01950)-RELATED"/>
    <property type="match status" value="1"/>
</dbReference>
<reference evidence="8" key="1">
    <citation type="submission" date="2023-03" db="EMBL/GenBank/DDBJ databases">
        <title>Massive genome expansion in bonnet fungi (Mycena s.s.) driven by repeated elements and novel gene families across ecological guilds.</title>
        <authorList>
            <consortium name="Lawrence Berkeley National Laboratory"/>
            <person name="Harder C.B."/>
            <person name="Miyauchi S."/>
            <person name="Viragh M."/>
            <person name="Kuo A."/>
            <person name="Thoen E."/>
            <person name="Andreopoulos B."/>
            <person name="Lu D."/>
            <person name="Skrede I."/>
            <person name="Drula E."/>
            <person name="Henrissat B."/>
            <person name="Morin E."/>
            <person name="Kohler A."/>
            <person name="Barry K."/>
            <person name="LaButti K."/>
            <person name="Morin E."/>
            <person name="Salamov A."/>
            <person name="Lipzen A."/>
            <person name="Mereny Z."/>
            <person name="Hegedus B."/>
            <person name="Baldrian P."/>
            <person name="Stursova M."/>
            <person name="Weitz H."/>
            <person name="Taylor A."/>
            <person name="Grigoriev I.V."/>
            <person name="Nagy L.G."/>
            <person name="Martin F."/>
            <person name="Kauserud H."/>
        </authorList>
    </citation>
    <scope>NUCLEOTIDE SEQUENCE</scope>
    <source>
        <strain evidence="8">CBHHK188m</strain>
    </source>
</reference>
<dbReference type="Proteomes" id="UP001215280">
    <property type="component" value="Unassembled WGS sequence"/>
</dbReference>
<keyword evidence="2" id="KW-0285">Flavoprotein</keyword>
<evidence type="ECO:0000256" key="3">
    <source>
        <dbReference type="ARBA" id="ARBA00022827"/>
    </source>
</evidence>
<dbReference type="GO" id="GO:0004497">
    <property type="term" value="F:monooxygenase activity"/>
    <property type="evidence" value="ECO:0007669"/>
    <property type="project" value="UniProtKB-KW"/>
</dbReference>
<sequence>MASESLHSPEPQVSPVFSGTRRSSTALTPLHFVIVGCGLGGMAAAHCLGRAGHTVTVLESASSIGEVGAGIQISPNLSRLLIRWGLGDDLRRASVKPESITFRRYKTGHRVGWTKWGDNMERDYGAPYCHVHRADLLSMLFKLASPYMTLFLNSRVVSLDPNLVEVTLESGRTFRADVILGADGVKSMIREVVVGGPDKPISTGDAAYRAIIPTSEMSKDPDLKPFVDHPEMTGWIGPGRHIMGYCIRGGQEYNLVMLHPDRGLREAYDVEGSVHKMRADFADWEPRVEKLLALVTSTLIWPLLDRDPLGTWVHPSGKVALLGDACHPMLPYRAQGSAMAIEDAAVLGILFSHITSRRQIQPLLEAYQTLRYPRTTETQLASRANQKIFHLPDGPEQEARDLSMRIGMEDSLREERGQPSLDGSAGNANVWADRTKNRIQFCYDAEEEAERWWNTSGKRGSMSESLTFNL</sequence>
<comment type="similarity">
    <text evidence="1">Belongs to the paxM FAD-dependent monooxygenase family.</text>
</comment>
<dbReference type="InterPro" id="IPR002938">
    <property type="entry name" value="FAD-bd"/>
</dbReference>
<protein>
    <recommendedName>
        <fullName evidence="7">FAD-binding domain-containing protein</fullName>
    </recommendedName>
</protein>
<evidence type="ECO:0000256" key="4">
    <source>
        <dbReference type="ARBA" id="ARBA00023002"/>
    </source>
</evidence>
<dbReference type="AlphaFoldDB" id="A0AAD7NWD4"/>
<evidence type="ECO:0000259" key="7">
    <source>
        <dbReference type="Pfam" id="PF01494"/>
    </source>
</evidence>
<evidence type="ECO:0000313" key="9">
    <source>
        <dbReference type="Proteomes" id="UP001215280"/>
    </source>
</evidence>
<accession>A0AAD7NWD4</accession>
<dbReference type="PRINTS" id="PR00420">
    <property type="entry name" value="RNGMNOXGNASE"/>
</dbReference>